<dbReference type="InterPro" id="IPR018484">
    <property type="entry name" value="FGGY_N"/>
</dbReference>
<dbReference type="AlphaFoldDB" id="A0A4R5K7W7"/>
<dbReference type="SUPFAM" id="SSF53067">
    <property type="entry name" value="Actin-like ATPase domain"/>
    <property type="match status" value="2"/>
</dbReference>
<dbReference type="PIRSF" id="PIRSF000538">
    <property type="entry name" value="GlpK"/>
    <property type="match status" value="1"/>
</dbReference>
<keyword evidence="2" id="KW-0859">Xylose metabolism</keyword>
<feature type="domain" description="Carbohydrate kinase FGGY N-terminal" evidence="5">
    <location>
        <begin position="30"/>
        <end position="241"/>
    </location>
</feature>
<evidence type="ECO:0000313" key="7">
    <source>
        <dbReference type="EMBL" id="TDF91201.1"/>
    </source>
</evidence>
<keyword evidence="3" id="KW-0808">Transferase</keyword>
<evidence type="ECO:0000256" key="4">
    <source>
        <dbReference type="ARBA" id="ARBA00022777"/>
    </source>
</evidence>
<comment type="caution">
    <text evidence="7">The sequence shown here is derived from an EMBL/GenBank/DDBJ whole genome shotgun (WGS) entry which is preliminary data.</text>
</comment>
<dbReference type="InterPro" id="IPR000577">
    <property type="entry name" value="Carb_kinase_FGGY"/>
</dbReference>
<protein>
    <submittedName>
        <fullName evidence="7">Xylulose kinase</fullName>
    </submittedName>
</protein>
<gene>
    <name evidence="7" type="ORF">E1809_21400</name>
</gene>
<dbReference type="OrthoDB" id="9805576at2"/>
<dbReference type="PANTHER" id="PTHR43095:SF5">
    <property type="entry name" value="XYLULOSE KINASE"/>
    <property type="match status" value="1"/>
</dbReference>
<dbReference type="PANTHER" id="PTHR43095">
    <property type="entry name" value="SUGAR KINASE"/>
    <property type="match status" value="1"/>
</dbReference>
<dbReference type="GO" id="GO:0042732">
    <property type="term" value="P:D-xylose metabolic process"/>
    <property type="evidence" value="ECO:0007669"/>
    <property type="project" value="UniProtKB-KW"/>
</dbReference>
<dbReference type="Gene3D" id="3.30.420.40">
    <property type="match status" value="2"/>
</dbReference>
<reference evidence="7 8" key="1">
    <citation type="submission" date="2019-03" db="EMBL/GenBank/DDBJ databases">
        <title>Whole genome sequence of Arthrobacter sp JH1-1.</title>
        <authorList>
            <person name="Trinh H.N."/>
        </authorList>
    </citation>
    <scope>NUCLEOTIDE SEQUENCE [LARGE SCALE GENOMIC DNA]</scope>
    <source>
        <strain evidence="7 8">JH1-1</strain>
    </source>
</reference>
<keyword evidence="8" id="KW-1185">Reference proteome</keyword>
<dbReference type="EMBL" id="SMRU01000032">
    <property type="protein sequence ID" value="TDF91201.1"/>
    <property type="molecule type" value="Genomic_DNA"/>
</dbReference>
<sequence length="480" mass="50420">MLVAGVDSSTQTCKVTVRDLATGMRVREGKASHPSSTIVHPDAWWNALLTAVRRAGGLDDVVAISVSGQQHTPVFLDAAGDVVCESPLWNDTESHSQMVDLNNELGREEWIRRTGLPLTLSDTVTKVRWLRDTNPEAAGRTAAVAVVHDWLTWRLMGYGPGTGGLGQLITDRSEASGTAYWSSETGEYCFDLFEHAFGKSALLPRVLGPLDTAGVTGAGIPGIPAGIPIGIGSGDNAAAALALGLTEGDAVLSLGTSGVVYAKSSTPTHDYAGYVCSYADATGVHLPLVATLNAARNFDLGAALLGCSYTELSNLALQATPGANGLTLLPYFEGERTPDLPNARGSLHGASLTNFNRPNFARAVIEGTLASQVAMLDTLRDCNVNSHRLLLIGGAAESPAVQRILNQMVDIPVVVPEFDEYVTKGAAMQAAVALTGSLPTWQVAVAELPPAPVEAQIVEQHAAAKTMLGYTEAKSDQLTR</sequence>
<keyword evidence="2" id="KW-0119">Carbohydrate metabolism</keyword>
<dbReference type="GO" id="GO:0016301">
    <property type="term" value="F:kinase activity"/>
    <property type="evidence" value="ECO:0007669"/>
    <property type="project" value="UniProtKB-KW"/>
</dbReference>
<dbReference type="InterPro" id="IPR018485">
    <property type="entry name" value="FGGY_C"/>
</dbReference>
<feature type="domain" description="Carbohydrate kinase FGGY C-terminal" evidence="6">
    <location>
        <begin position="251"/>
        <end position="434"/>
    </location>
</feature>
<proteinExistence type="inferred from homology"/>
<dbReference type="RefSeq" id="WP_133206308.1">
    <property type="nucleotide sequence ID" value="NZ_SMRU01000032.1"/>
</dbReference>
<evidence type="ECO:0000256" key="2">
    <source>
        <dbReference type="ARBA" id="ARBA00022629"/>
    </source>
</evidence>
<evidence type="ECO:0000256" key="3">
    <source>
        <dbReference type="ARBA" id="ARBA00022679"/>
    </source>
</evidence>
<evidence type="ECO:0000259" key="5">
    <source>
        <dbReference type="Pfam" id="PF00370"/>
    </source>
</evidence>
<keyword evidence="4 7" id="KW-0418">Kinase</keyword>
<evidence type="ECO:0000256" key="1">
    <source>
        <dbReference type="ARBA" id="ARBA00009156"/>
    </source>
</evidence>
<dbReference type="Pfam" id="PF00370">
    <property type="entry name" value="FGGY_N"/>
    <property type="match status" value="1"/>
</dbReference>
<evidence type="ECO:0000313" key="8">
    <source>
        <dbReference type="Proteomes" id="UP000295511"/>
    </source>
</evidence>
<comment type="similarity">
    <text evidence="1">Belongs to the FGGY kinase family.</text>
</comment>
<name>A0A4R5K7W7_9MICC</name>
<evidence type="ECO:0000259" key="6">
    <source>
        <dbReference type="Pfam" id="PF02782"/>
    </source>
</evidence>
<dbReference type="Proteomes" id="UP000295511">
    <property type="component" value="Unassembled WGS sequence"/>
</dbReference>
<accession>A0A4R5K7W7</accession>
<dbReference type="Pfam" id="PF02782">
    <property type="entry name" value="FGGY_C"/>
    <property type="match status" value="1"/>
</dbReference>
<dbReference type="InterPro" id="IPR043129">
    <property type="entry name" value="ATPase_NBD"/>
</dbReference>
<organism evidence="7 8">
    <name type="scientific">Arthrobacter terricola</name>
    <dbReference type="NCBI Taxonomy" id="2547396"/>
    <lineage>
        <taxon>Bacteria</taxon>
        <taxon>Bacillati</taxon>
        <taxon>Actinomycetota</taxon>
        <taxon>Actinomycetes</taxon>
        <taxon>Micrococcales</taxon>
        <taxon>Micrococcaceae</taxon>
        <taxon>Arthrobacter</taxon>
    </lineage>
</organism>
<dbReference type="InterPro" id="IPR050406">
    <property type="entry name" value="FGGY_Carb_Kinase"/>
</dbReference>